<keyword evidence="3" id="KW-1185">Reference proteome</keyword>
<sequence>MHHTHRATTLITVCCLALLTACTDGDDQSKPEETPRTAPRLGQSADTVGVDGKGAVRITPDTVVYVHKASTGMPEHDLYAVVTFQAENRSDAPVTVATSKGGFRWKAPSGHTVKAGNSKGAARIAPIGFHDGGPAVQPHTFRRNTVAFDITDAEKGGALVYVDGNGDASRWTIPTADSGTAVSALKSALT</sequence>
<dbReference type="PROSITE" id="PS51257">
    <property type="entry name" value="PROKAR_LIPOPROTEIN"/>
    <property type="match status" value="1"/>
</dbReference>
<proteinExistence type="predicted"/>
<dbReference type="Proteomes" id="UP001500282">
    <property type="component" value="Unassembled WGS sequence"/>
</dbReference>
<comment type="caution">
    <text evidence="2">The sequence shown here is derived from an EMBL/GenBank/DDBJ whole genome shotgun (WGS) entry which is preliminary data.</text>
</comment>
<accession>A0ABN1XBQ7</accession>
<reference evidence="2 3" key="1">
    <citation type="journal article" date="2019" name="Int. J. Syst. Evol. Microbiol.">
        <title>The Global Catalogue of Microorganisms (GCM) 10K type strain sequencing project: providing services to taxonomists for standard genome sequencing and annotation.</title>
        <authorList>
            <consortium name="The Broad Institute Genomics Platform"/>
            <consortium name="The Broad Institute Genome Sequencing Center for Infectious Disease"/>
            <person name="Wu L."/>
            <person name="Ma J."/>
        </authorList>
    </citation>
    <scope>NUCLEOTIDE SEQUENCE [LARGE SCALE GENOMIC DNA]</scope>
    <source>
        <strain evidence="2 3">JCM 11448</strain>
    </source>
</reference>
<evidence type="ECO:0000256" key="1">
    <source>
        <dbReference type="SAM" id="MobiDB-lite"/>
    </source>
</evidence>
<dbReference type="EMBL" id="BAAAIH010000056">
    <property type="protein sequence ID" value="GAA1294289.1"/>
    <property type="molecule type" value="Genomic_DNA"/>
</dbReference>
<organism evidence="2 3">
    <name type="scientific">Streptomyces javensis</name>
    <dbReference type="NCBI Taxonomy" id="114698"/>
    <lineage>
        <taxon>Bacteria</taxon>
        <taxon>Bacillati</taxon>
        <taxon>Actinomycetota</taxon>
        <taxon>Actinomycetes</taxon>
        <taxon>Kitasatosporales</taxon>
        <taxon>Streptomycetaceae</taxon>
        <taxon>Streptomyces</taxon>
        <taxon>Streptomyces violaceusniger group</taxon>
    </lineage>
</organism>
<evidence type="ECO:0000313" key="3">
    <source>
        <dbReference type="Proteomes" id="UP001500282"/>
    </source>
</evidence>
<evidence type="ECO:0008006" key="4">
    <source>
        <dbReference type="Google" id="ProtNLM"/>
    </source>
</evidence>
<evidence type="ECO:0000313" key="2">
    <source>
        <dbReference type="EMBL" id="GAA1294289.1"/>
    </source>
</evidence>
<gene>
    <name evidence="2" type="ORF">GCM10009579_70610</name>
</gene>
<feature type="region of interest" description="Disordered" evidence="1">
    <location>
        <begin position="25"/>
        <end position="48"/>
    </location>
</feature>
<name>A0ABN1XBQ7_9ACTN</name>
<protein>
    <recommendedName>
        <fullName evidence="4">DUF4352 domain-containing protein</fullName>
    </recommendedName>
</protein>